<keyword evidence="2 7" id="KW-0813">Transport</keyword>
<evidence type="ECO:0000256" key="4">
    <source>
        <dbReference type="ARBA" id="ARBA00022692"/>
    </source>
</evidence>
<dbReference type="InterPro" id="IPR035906">
    <property type="entry name" value="MetI-like_sf"/>
</dbReference>
<dbReference type="InterPro" id="IPR000515">
    <property type="entry name" value="MetI-like"/>
</dbReference>
<reference evidence="9 10" key="1">
    <citation type="submission" date="2023-07" db="EMBL/GenBank/DDBJ databases">
        <title>Comparative genomics of wheat-associated soil bacteria to identify genetic determinants of phenazine resistance.</title>
        <authorList>
            <person name="Mouncey N."/>
        </authorList>
    </citation>
    <scope>NUCLEOTIDE SEQUENCE [LARGE SCALE GENOMIC DNA]</scope>
    <source>
        <strain evidence="9 10">W4I9-1</strain>
    </source>
</reference>
<accession>A0AAW8EV10</accession>
<dbReference type="GO" id="GO:0005886">
    <property type="term" value="C:plasma membrane"/>
    <property type="evidence" value="ECO:0007669"/>
    <property type="project" value="UniProtKB-SubCell"/>
</dbReference>
<feature type="transmembrane region" description="Helical" evidence="7">
    <location>
        <begin position="112"/>
        <end position="132"/>
    </location>
</feature>
<proteinExistence type="inferred from homology"/>
<evidence type="ECO:0000256" key="7">
    <source>
        <dbReference type="RuleBase" id="RU363032"/>
    </source>
</evidence>
<keyword evidence="10" id="KW-1185">Reference proteome</keyword>
<comment type="caution">
    <text evidence="9">The sequence shown here is derived from an EMBL/GenBank/DDBJ whole genome shotgun (WGS) entry which is preliminary data.</text>
</comment>
<evidence type="ECO:0000313" key="10">
    <source>
        <dbReference type="Proteomes" id="UP001244427"/>
    </source>
</evidence>
<dbReference type="PANTHER" id="PTHR30193:SF37">
    <property type="entry name" value="INNER MEMBRANE ABC TRANSPORTER PERMEASE PROTEIN YCJO"/>
    <property type="match status" value="1"/>
</dbReference>
<dbReference type="PANTHER" id="PTHR30193">
    <property type="entry name" value="ABC TRANSPORTER PERMEASE PROTEIN"/>
    <property type="match status" value="1"/>
</dbReference>
<dbReference type="EMBL" id="JAUSXV010000001">
    <property type="protein sequence ID" value="MDQ0646689.1"/>
    <property type="molecule type" value="Genomic_DNA"/>
</dbReference>
<dbReference type="PROSITE" id="PS50928">
    <property type="entry name" value="ABC_TM1"/>
    <property type="match status" value="1"/>
</dbReference>
<keyword evidence="3" id="KW-1003">Cell membrane</keyword>
<evidence type="ECO:0000256" key="1">
    <source>
        <dbReference type="ARBA" id="ARBA00004651"/>
    </source>
</evidence>
<gene>
    <name evidence="9" type="ORF">QFZ53_000885</name>
</gene>
<keyword evidence="9" id="KW-0762">Sugar transport</keyword>
<feature type="domain" description="ABC transmembrane type-1" evidence="8">
    <location>
        <begin position="75"/>
        <end position="289"/>
    </location>
</feature>
<feature type="transmembrane region" description="Helical" evidence="7">
    <location>
        <begin position="205"/>
        <end position="229"/>
    </location>
</feature>
<comment type="subcellular location">
    <subcellularLocation>
        <location evidence="1 7">Cell membrane</location>
        <topology evidence="1 7">Multi-pass membrane protein</topology>
    </subcellularLocation>
</comment>
<organism evidence="9 10">
    <name type="scientific">Microbacterium natoriense</name>
    <dbReference type="NCBI Taxonomy" id="284570"/>
    <lineage>
        <taxon>Bacteria</taxon>
        <taxon>Bacillati</taxon>
        <taxon>Actinomycetota</taxon>
        <taxon>Actinomycetes</taxon>
        <taxon>Micrococcales</taxon>
        <taxon>Microbacteriaceae</taxon>
        <taxon>Microbacterium</taxon>
    </lineage>
</organism>
<dbReference type="GO" id="GO:0055085">
    <property type="term" value="P:transmembrane transport"/>
    <property type="evidence" value="ECO:0007669"/>
    <property type="project" value="InterPro"/>
</dbReference>
<evidence type="ECO:0000259" key="8">
    <source>
        <dbReference type="PROSITE" id="PS50928"/>
    </source>
</evidence>
<protein>
    <submittedName>
        <fullName evidence="9">Multiple sugar transport system permease protein</fullName>
    </submittedName>
</protein>
<sequence>MTAPRRASRQARHERTWSYVFVAPITAQLLLFFVLPVSVAVYAGFTDWNVLSGEQHFVGADNFTAFLSDRKFWIASGNTLFMLLPIPFYLAFGLFFAIASHRRTPGNKVFRVLYFLPYVSSIVALVVMWKWLFNYQFGPVNQGLSDWFGIRGPDWLGDPAWIKVTIVIMIVWKMIGITSIYYLAALNNIPDSYYEAARLDGASGIRMFFSITLPMLSPVTFFLVVVGIVGSLQTFVEVQLFTKNGGPNYSAATVTYYIWEKAFASNQMGYASAVAVFFALVILVITLIQFRVSRRWVHTED</sequence>
<dbReference type="Proteomes" id="UP001244427">
    <property type="component" value="Unassembled WGS sequence"/>
</dbReference>
<evidence type="ECO:0000256" key="6">
    <source>
        <dbReference type="ARBA" id="ARBA00023136"/>
    </source>
</evidence>
<evidence type="ECO:0000256" key="2">
    <source>
        <dbReference type="ARBA" id="ARBA00022448"/>
    </source>
</evidence>
<evidence type="ECO:0000313" key="9">
    <source>
        <dbReference type="EMBL" id="MDQ0646689.1"/>
    </source>
</evidence>
<name>A0AAW8EV10_9MICO</name>
<evidence type="ECO:0000256" key="3">
    <source>
        <dbReference type="ARBA" id="ARBA00022475"/>
    </source>
</evidence>
<feature type="transmembrane region" description="Helical" evidence="7">
    <location>
        <begin position="80"/>
        <end position="100"/>
    </location>
</feature>
<feature type="transmembrane region" description="Helical" evidence="7">
    <location>
        <begin position="160"/>
        <end position="184"/>
    </location>
</feature>
<keyword evidence="5 7" id="KW-1133">Transmembrane helix</keyword>
<evidence type="ECO:0000256" key="5">
    <source>
        <dbReference type="ARBA" id="ARBA00022989"/>
    </source>
</evidence>
<comment type="similarity">
    <text evidence="7">Belongs to the binding-protein-dependent transport system permease family.</text>
</comment>
<dbReference type="AlphaFoldDB" id="A0AAW8EV10"/>
<keyword evidence="4 7" id="KW-0812">Transmembrane</keyword>
<dbReference type="InterPro" id="IPR051393">
    <property type="entry name" value="ABC_transporter_permease"/>
</dbReference>
<feature type="transmembrane region" description="Helical" evidence="7">
    <location>
        <begin position="268"/>
        <end position="288"/>
    </location>
</feature>
<dbReference type="SUPFAM" id="SSF161098">
    <property type="entry name" value="MetI-like"/>
    <property type="match status" value="1"/>
</dbReference>
<dbReference type="Pfam" id="PF00528">
    <property type="entry name" value="BPD_transp_1"/>
    <property type="match status" value="1"/>
</dbReference>
<dbReference type="CDD" id="cd06261">
    <property type="entry name" value="TM_PBP2"/>
    <property type="match status" value="1"/>
</dbReference>
<dbReference type="RefSeq" id="WP_307293998.1">
    <property type="nucleotide sequence ID" value="NZ_JAUSXV010000001.1"/>
</dbReference>
<keyword evidence="6 7" id="KW-0472">Membrane</keyword>
<feature type="transmembrane region" description="Helical" evidence="7">
    <location>
        <begin position="21"/>
        <end position="45"/>
    </location>
</feature>
<dbReference type="Gene3D" id="1.10.3720.10">
    <property type="entry name" value="MetI-like"/>
    <property type="match status" value="1"/>
</dbReference>